<evidence type="ECO:0000313" key="1">
    <source>
        <dbReference type="EMBL" id="KJL24856.1"/>
    </source>
</evidence>
<proteinExistence type="predicted"/>
<dbReference type="EMBL" id="JYIT01000072">
    <property type="protein sequence ID" value="KJL24856.1"/>
    <property type="molecule type" value="Genomic_DNA"/>
</dbReference>
<dbReference type="RefSeq" id="WP_045250292.1">
    <property type="nucleotide sequence ID" value="NZ_JYIT01000072.1"/>
</dbReference>
<dbReference type="Proteomes" id="UP000033448">
    <property type="component" value="Unassembled WGS sequence"/>
</dbReference>
<sequence length="81" mass="9631">MPTSHRNPQPDLHLYNIRLRAELDEANASLFRVHRQIDERQQLELPQVPRDPRVVMRLEHLRGVVELLSVEYLELTAEPER</sequence>
<gene>
    <name evidence="1" type="ORF">RL72_01579</name>
</gene>
<name>A0A0F0KZY5_9MICO</name>
<reference evidence="1 2" key="1">
    <citation type="submission" date="2015-02" db="EMBL/GenBank/DDBJ databases">
        <title>Draft genome sequences of ten Microbacterium spp. with emphasis on heavy metal contaminated environments.</title>
        <authorList>
            <person name="Corretto E."/>
        </authorList>
    </citation>
    <scope>NUCLEOTIDE SEQUENCE [LARGE SCALE GENOMIC DNA]</scope>
    <source>
        <strain evidence="1 2">DSM 23848</strain>
    </source>
</reference>
<keyword evidence="2" id="KW-1185">Reference proteome</keyword>
<accession>A0A0F0KZY5</accession>
<dbReference type="PATRIC" id="fig|582680.7.peg.1618"/>
<organism evidence="1 2">
    <name type="scientific">Microbacterium azadirachtae</name>
    <dbReference type="NCBI Taxonomy" id="582680"/>
    <lineage>
        <taxon>Bacteria</taxon>
        <taxon>Bacillati</taxon>
        <taxon>Actinomycetota</taxon>
        <taxon>Actinomycetes</taxon>
        <taxon>Micrococcales</taxon>
        <taxon>Microbacteriaceae</taxon>
        <taxon>Microbacterium</taxon>
    </lineage>
</organism>
<protein>
    <submittedName>
        <fullName evidence="1">Uncharacterized protein</fullName>
    </submittedName>
</protein>
<comment type="caution">
    <text evidence="1">The sequence shown here is derived from an EMBL/GenBank/DDBJ whole genome shotgun (WGS) entry which is preliminary data.</text>
</comment>
<evidence type="ECO:0000313" key="2">
    <source>
        <dbReference type="Proteomes" id="UP000033448"/>
    </source>
</evidence>
<dbReference type="AlphaFoldDB" id="A0A0F0KZY5"/>